<dbReference type="OrthoDB" id="9806130at2"/>
<dbReference type="CDD" id="cd00075">
    <property type="entry name" value="HATPase"/>
    <property type="match status" value="1"/>
</dbReference>
<gene>
    <name evidence="11" type="ORF">GA0071312_2988</name>
    <name evidence="10" type="ORF">HLUCCO17_06785</name>
</gene>
<dbReference type="Pfam" id="PF00512">
    <property type="entry name" value="HisKA"/>
    <property type="match status" value="1"/>
</dbReference>
<evidence type="ECO:0000313" key="13">
    <source>
        <dbReference type="Proteomes" id="UP000182800"/>
    </source>
</evidence>
<dbReference type="GO" id="GO:0000155">
    <property type="term" value="F:phosphorelay sensor kinase activity"/>
    <property type="evidence" value="ECO:0007669"/>
    <property type="project" value="InterPro"/>
</dbReference>
<evidence type="ECO:0000256" key="8">
    <source>
        <dbReference type="SAM" id="Phobius"/>
    </source>
</evidence>
<dbReference type="Gene3D" id="1.10.287.130">
    <property type="match status" value="1"/>
</dbReference>
<dbReference type="Pfam" id="PF02518">
    <property type="entry name" value="HATPase_c"/>
    <property type="match status" value="1"/>
</dbReference>
<keyword evidence="4" id="KW-0808">Transferase</keyword>
<dbReference type="PROSITE" id="PS50109">
    <property type="entry name" value="HIS_KIN"/>
    <property type="match status" value="1"/>
</dbReference>
<dbReference type="InterPro" id="IPR005467">
    <property type="entry name" value="His_kinase_dom"/>
</dbReference>
<dbReference type="InterPro" id="IPR003594">
    <property type="entry name" value="HATPase_dom"/>
</dbReference>
<dbReference type="InterPro" id="IPR003661">
    <property type="entry name" value="HisK_dim/P_dom"/>
</dbReference>
<evidence type="ECO:0000259" key="9">
    <source>
        <dbReference type="PROSITE" id="PS50109"/>
    </source>
</evidence>
<feature type="transmembrane region" description="Helical" evidence="8">
    <location>
        <begin position="12"/>
        <end position="30"/>
    </location>
</feature>
<comment type="caution">
    <text evidence="10">The sequence shown here is derived from an EMBL/GenBank/DDBJ whole genome shotgun (WGS) entry which is preliminary data.</text>
</comment>
<dbReference type="Gene3D" id="3.30.565.10">
    <property type="entry name" value="Histidine kinase-like ATPase, C-terminal domain"/>
    <property type="match status" value="1"/>
</dbReference>
<keyword evidence="6" id="KW-0902">Two-component regulatory system</keyword>
<evidence type="ECO:0000256" key="4">
    <source>
        <dbReference type="ARBA" id="ARBA00022679"/>
    </source>
</evidence>
<keyword evidence="8" id="KW-0812">Transmembrane</keyword>
<dbReference type="InterPro" id="IPR004358">
    <property type="entry name" value="Sig_transdc_His_kin-like_C"/>
</dbReference>
<evidence type="ECO:0000256" key="5">
    <source>
        <dbReference type="ARBA" id="ARBA00022777"/>
    </source>
</evidence>
<name>A0A0P8BP01_9HYPH</name>
<dbReference type="SMART" id="SM00388">
    <property type="entry name" value="HisKA"/>
    <property type="match status" value="1"/>
</dbReference>
<evidence type="ECO:0000313" key="10">
    <source>
        <dbReference type="EMBL" id="KPQ11336.1"/>
    </source>
</evidence>
<keyword evidence="8" id="KW-0472">Membrane</keyword>
<organism evidence="10 12">
    <name type="scientific">Saliniramus fredricksonii</name>
    <dbReference type="NCBI Taxonomy" id="1653334"/>
    <lineage>
        <taxon>Bacteria</taxon>
        <taxon>Pseudomonadati</taxon>
        <taxon>Pseudomonadota</taxon>
        <taxon>Alphaproteobacteria</taxon>
        <taxon>Hyphomicrobiales</taxon>
        <taxon>Salinarimonadaceae</taxon>
        <taxon>Saliniramus</taxon>
    </lineage>
</organism>
<feature type="transmembrane region" description="Helical" evidence="8">
    <location>
        <begin position="175"/>
        <end position="198"/>
    </location>
</feature>
<dbReference type="PRINTS" id="PR00344">
    <property type="entry name" value="BCTRLSENSOR"/>
</dbReference>
<keyword evidence="3" id="KW-0597">Phosphoprotein</keyword>
<protein>
    <recommendedName>
        <fullName evidence="2">histidine kinase</fullName>
        <ecNumber evidence="2">2.7.13.3</ecNumber>
    </recommendedName>
</protein>
<evidence type="ECO:0000313" key="11">
    <source>
        <dbReference type="EMBL" id="SCC82014.1"/>
    </source>
</evidence>
<dbReference type="Proteomes" id="UP000182800">
    <property type="component" value="Unassembled WGS sequence"/>
</dbReference>
<reference evidence="11 13" key="2">
    <citation type="submission" date="2016-08" db="EMBL/GenBank/DDBJ databases">
        <authorList>
            <person name="Varghese N."/>
            <person name="Submissions Spin"/>
        </authorList>
    </citation>
    <scope>NUCLEOTIDE SEQUENCE [LARGE SCALE GENOMIC DNA]</scope>
    <source>
        <strain evidence="11 13">HL-109</strain>
    </source>
</reference>
<dbReference type="InterPro" id="IPR036097">
    <property type="entry name" value="HisK_dim/P_sf"/>
</dbReference>
<evidence type="ECO:0000256" key="3">
    <source>
        <dbReference type="ARBA" id="ARBA00022553"/>
    </source>
</evidence>
<evidence type="ECO:0000256" key="2">
    <source>
        <dbReference type="ARBA" id="ARBA00012438"/>
    </source>
</evidence>
<reference evidence="10 12" key="1">
    <citation type="submission" date="2015-09" db="EMBL/GenBank/DDBJ databases">
        <title>Identification and resolution of microdiversity through metagenomic sequencing of parallel consortia.</title>
        <authorList>
            <person name="Nelson W.C."/>
            <person name="Romine M.F."/>
            <person name="Lindemann S.R."/>
        </authorList>
    </citation>
    <scope>NUCLEOTIDE SEQUENCE [LARGE SCALE GENOMIC DNA]</scope>
    <source>
        <strain evidence="10">HL-109</strain>
    </source>
</reference>
<dbReference type="Proteomes" id="UP000050497">
    <property type="component" value="Unassembled WGS sequence"/>
</dbReference>
<evidence type="ECO:0000256" key="1">
    <source>
        <dbReference type="ARBA" id="ARBA00000085"/>
    </source>
</evidence>
<dbReference type="SUPFAM" id="SSF47384">
    <property type="entry name" value="Homodimeric domain of signal transducing histidine kinase"/>
    <property type="match status" value="1"/>
</dbReference>
<dbReference type="STRING" id="1653334.GA0071312_2988"/>
<dbReference type="EC" id="2.7.13.3" evidence="2"/>
<feature type="domain" description="Histidine kinase" evidence="9">
    <location>
        <begin position="237"/>
        <end position="452"/>
    </location>
</feature>
<dbReference type="RefSeq" id="WP_074445587.1">
    <property type="nucleotide sequence ID" value="NZ_FMBM01000002.1"/>
</dbReference>
<sequence>MKGAGPFLRSYGGPALLIGLCVGLLIFALWRLAVIERDMRIEATENMLWVISQTQMEALRLDKAISDHARGTADEDRVVLRYALLLSRLDLLLQGPQQRYLARIEASETIAAHDTAIRNADPETVTGDAAAFAVTNARLEENLAGLHATLNRAANDTMVREWEAIAERLDAYRAAVWQVIGSVIGVLAGWLMIGWRLIANERQLRRAEEERSRALTLEQALRRERAVSAYYRDFAAIVSHQFRTPLAIIDSAVQRLVRRGDAVTAADVARREGAIRDAIHRLTRLVDTALLAGRLDSGQVSVKPRHCDLAVIVRESCAQFRALNPERDIRFASAAATTTAWCDRDLVDHILANLIANALKYSPESAPVELRLFNTGAKIAVAVTDYGPGIAPADRPHVFDRFYRGETGGHSEGSGLGLSLARDLAQLQGGDLGFETWTGRGSVFTLGLPRMFDPDTLPGEEGTQVESRLVNDEKEPAR</sequence>
<evidence type="ECO:0000313" key="12">
    <source>
        <dbReference type="Proteomes" id="UP000050497"/>
    </source>
</evidence>
<dbReference type="CDD" id="cd00082">
    <property type="entry name" value="HisKA"/>
    <property type="match status" value="1"/>
</dbReference>
<dbReference type="SUPFAM" id="SSF55874">
    <property type="entry name" value="ATPase domain of HSP90 chaperone/DNA topoisomerase II/histidine kinase"/>
    <property type="match status" value="1"/>
</dbReference>
<keyword evidence="8" id="KW-1133">Transmembrane helix</keyword>
<dbReference type="PATRIC" id="fig|1653334.4.peg.2432"/>
<evidence type="ECO:0000256" key="7">
    <source>
        <dbReference type="SAM" id="MobiDB-lite"/>
    </source>
</evidence>
<dbReference type="PANTHER" id="PTHR43711">
    <property type="entry name" value="TWO-COMPONENT HISTIDINE KINASE"/>
    <property type="match status" value="1"/>
</dbReference>
<dbReference type="InterPro" id="IPR050736">
    <property type="entry name" value="Sensor_HK_Regulatory"/>
</dbReference>
<proteinExistence type="predicted"/>
<dbReference type="AlphaFoldDB" id="A0A0P8BP01"/>
<dbReference type="PANTHER" id="PTHR43711:SF1">
    <property type="entry name" value="HISTIDINE KINASE 1"/>
    <property type="match status" value="1"/>
</dbReference>
<keyword evidence="13" id="KW-1185">Reference proteome</keyword>
<dbReference type="InterPro" id="IPR036890">
    <property type="entry name" value="HATPase_C_sf"/>
</dbReference>
<feature type="region of interest" description="Disordered" evidence="7">
    <location>
        <begin position="454"/>
        <end position="478"/>
    </location>
</feature>
<accession>A0A0P8BP01</accession>
<feature type="compositionally biased region" description="Basic and acidic residues" evidence="7">
    <location>
        <begin position="469"/>
        <end position="478"/>
    </location>
</feature>
<evidence type="ECO:0000256" key="6">
    <source>
        <dbReference type="ARBA" id="ARBA00023012"/>
    </source>
</evidence>
<dbReference type="EMBL" id="FMBM01000002">
    <property type="protein sequence ID" value="SCC82014.1"/>
    <property type="molecule type" value="Genomic_DNA"/>
</dbReference>
<dbReference type="EMBL" id="LJSX01000008">
    <property type="protein sequence ID" value="KPQ11336.1"/>
    <property type="molecule type" value="Genomic_DNA"/>
</dbReference>
<dbReference type="SMART" id="SM00387">
    <property type="entry name" value="HATPase_c"/>
    <property type="match status" value="1"/>
</dbReference>
<keyword evidence="5 10" id="KW-0418">Kinase</keyword>
<comment type="catalytic activity">
    <reaction evidence="1">
        <text>ATP + protein L-histidine = ADP + protein N-phospho-L-histidine.</text>
        <dbReference type="EC" id="2.7.13.3"/>
    </reaction>
</comment>